<dbReference type="EMBL" id="VYZN01001098">
    <property type="protein sequence ID" value="KAE9522522.1"/>
    <property type="molecule type" value="Genomic_DNA"/>
</dbReference>
<reference evidence="2 3" key="1">
    <citation type="submission" date="2019-08" db="EMBL/GenBank/DDBJ databases">
        <title>The genome of the soybean aphid Biotype 1, its phylome, world population structure and adaptation to the North American continent.</title>
        <authorList>
            <person name="Giordano R."/>
            <person name="Donthu R.K."/>
            <person name="Hernandez A.G."/>
            <person name="Wright C.L."/>
            <person name="Zimin A.V."/>
        </authorList>
    </citation>
    <scope>NUCLEOTIDE SEQUENCE [LARGE SCALE GENOMIC DNA]</scope>
    <source>
        <tissue evidence="2">Whole aphids</tissue>
    </source>
</reference>
<keyword evidence="3" id="KW-1185">Reference proteome</keyword>
<organism evidence="2 3">
    <name type="scientific">Aphis glycines</name>
    <name type="common">Soybean aphid</name>
    <dbReference type="NCBI Taxonomy" id="307491"/>
    <lineage>
        <taxon>Eukaryota</taxon>
        <taxon>Metazoa</taxon>
        <taxon>Ecdysozoa</taxon>
        <taxon>Arthropoda</taxon>
        <taxon>Hexapoda</taxon>
        <taxon>Insecta</taxon>
        <taxon>Pterygota</taxon>
        <taxon>Neoptera</taxon>
        <taxon>Paraneoptera</taxon>
        <taxon>Hemiptera</taxon>
        <taxon>Sternorrhyncha</taxon>
        <taxon>Aphidomorpha</taxon>
        <taxon>Aphidoidea</taxon>
        <taxon>Aphididae</taxon>
        <taxon>Aphidini</taxon>
        <taxon>Aphis</taxon>
        <taxon>Aphis</taxon>
    </lineage>
</organism>
<evidence type="ECO:0000256" key="1">
    <source>
        <dbReference type="SAM" id="Phobius"/>
    </source>
</evidence>
<accession>A0A6G0SW84</accession>
<keyword evidence="1" id="KW-1133">Transmembrane helix</keyword>
<dbReference type="Proteomes" id="UP000475862">
    <property type="component" value="Unassembled WGS sequence"/>
</dbReference>
<gene>
    <name evidence="2" type="ORF">AGLY_017087</name>
</gene>
<sequence>MLEQTLGQYYSFSPKSTMKLVRLGKVRSDNFRPLKMVLLSKDHTISFLRGFNEAKFKSVEFPTSSRNVRDKNKIHERCSKNCSEYLKKQSCRSVMQSTRTSHYVWGSSSIAFINLPIQLFSLSTLEITSVNHNLCIFYQNLCGLRTKLFNVRSSFPSFTSYDIIILTKIWLSPVIYRNELVFDGFLVFRQHINSSNSNFSCNGGILIAIKTNLKTTTIPPGNVDVEQAFITLTLDSFSVLVGMLITNIISTTHWFLLILCSLSLNLKFHTSSVEQLI</sequence>
<feature type="transmembrane region" description="Helical" evidence="1">
    <location>
        <begin position="237"/>
        <end position="259"/>
    </location>
</feature>
<name>A0A6G0SW84_APHGL</name>
<keyword evidence="1" id="KW-0812">Transmembrane</keyword>
<protein>
    <submittedName>
        <fullName evidence="2">Uncharacterized protein</fullName>
    </submittedName>
</protein>
<comment type="caution">
    <text evidence="2">The sequence shown here is derived from an EMBL/GenBank/DDBJ whole genome shotgun (WGS) entry which is preliminary data.</text>
</comment>
<dbReference type="AlphaFoldDB" id="A0A6G0SW84"/>
<evidence type="ECO:0000313" key="2">
    <source>
        <dbReference type="EMBL" id="KAE9522522.1"/>
    </source>
</evidence>
<evidence type="ECO:0000313" key="3">
    <source>
        <dbReference type="Proteomes" id="UP000475862"/>
    </source>
</evidence>
<dbReference type="OrthoDB" id="7872928at2759"/>
<proteinExistence type="predicted"/>
<keyword evidence="1" id="KW-0472">Membrane</keyword>